<dbReference type="HAMAP" id="MF_00278">
    <property type="entry name" value="HisH"/>
    <property type="match status" value="1"/>
</dbReference>
<evidence type="ECO:0000256" key="3">
    <source>
        <dbReference type="ARBA" id="ARBA00022605"/>
    </source>
</evidence>
<feature type="active site" evidence="10">
    <location>
        <position position="193"/>
    </location>
</feature>
<keyword evidence="4 10" id="KW-0378">Hydrolase</keyword>
<dbReference type="PROSITE" id="PS51273">
    <property type="entry name" value="GATASE_TYPE_1"/>
    <property type="match status" value="1"/>
</dbReference>
<comment type="catalytic activity">
    <reaction evidence="8 10">
        <text>5-[(5-phospho-1-deoxy-D-ribulos-1-ylimino)methylamino]-1-(5-phospho-beta-D-ribosyl)imidazole-4-carboxamide + L-glutamine = D-erythro-1-(imidazol-4-yl)glycerol 3-phosphate + 5-amino-1-(5-phospho-beta-D-ribosyl)imidazole-4-carboxamide + L-glutamate + H(+)</text>
        <dbReference type="Rhea" id="RHEA:24793"/>
        <dbReference type="ChEBI" id="CHEBI:15378"/>
        <dbReference type="ChEBI" id="CHEBI:29985"/>
        <dbReference type="ChEBI" id="CHEBI:58278"/>
        <dbReference type="ChEBI" id="CHEBI:58359"/>
        <dbReference type="ChEBI" id="CHEBI:58475"/>
        <dbReference type="ChEBI" id="CHEBI:58525"/>
        <dbReference type="EC" id="4.3.2.10"/>
    </reaction>
</comment>
<feature type="domain" description="Glutamine amidotransferase" evidence="11">
    <location>
        <begin position="17"/>
        <end position="209"/>
    </location>
</feature>
<evidence type="ECO:0000256" key="2">
    <source>
        <dbReference type="ARBA" id="ARBA00011152"/>
    </source>
</evidence>
<evidence type="ECO:0000256" key="1">
    <source>
        <dbReference type="ARBA" id="ARBA00005091"/>
    </source>
</evidence>
<evidence type="ECO:0000259" key="11">
    <source>
        <dbReference type="Pfam" id="PF00117"/>
    </source>
</evidence>
<evidence type="ECO:0000256" key="7">
    <source>
        <dbReference type="ARBA" id="ARBA00023239"/>
    </source>
</evidence>
<dbReference type="InterPro" id="IPR010139">
    <property type="entry name" value="Imidazole-glycPsynth_HisH"/>
</dbReference>
<dbReference type="Gene3D" id="3.40.50.880">
    <property type="match status" value="1"/>
</dbReference>
<organism evidence="12 13">
    <name type="scientific">Thalassotalea psychrophila</name>
    <dbReference type="NCBI Taxonomy" id="3065647"/>
    <lineage>
        <taxon>Bacteria</taxon>
        <taxon>Pseudomonadati</taxon>
        <taxon>Pseudomonadota</taxon>
        <taxon>Gammaproteobacteria</taxon>
        <taxon>Alteromonadales</taxon>
        <taxon>Colwelliaceae</taxon>
        <taxon>Thalassotalea</taxon>
    </lineage>
</organism>
<dbReference type="RefSeq" id="WP_348390086.1">
    <property type="nucleotide sequence ID" value="NZ_CP134145.1"/>
</dbReference>
<evidence type="ECO:0000256" key="6">
    <source>
        <dbReference type="ARBA" id="ARBA00023102"/>
    </source>
</evidence>
<keyword evidence="6 10" id="KW-0368">Histidine biosynthesis</keyword>
<accession>A0ABY9TQ72</accession>
<dbReference type="PIRSF" id="PIRSF000495">
    <property type="entry name" value="Amidotransf_hisH"/>
    <property type="match status" value="1"/>
</dbReference>
<keyword evidence="13" id="KW-1185">Reference proteome</keyword>
<keyword evidence="5 10" id="KW-0315">Glutamine amidotransferase</keyword>
<evidence type="ECO:0000256" key="9">
    <source>
        <dbReference type="ARBA" id="ARBA00049534"/>
    </source>
</evidence>
<dbReference type="SUPFAM" id="SSF52317">
    <property type="entry name" value="Class I glutamine amidotransferase-like"/>
    <property type="match status" value="1"/>
</dbReference>
<comment type="function">
    <text evidence="10">IGPS catalyzes the conversion of PRFAR and glutamine to IGP, AICAR and glutamate. The HisH subunit catalyzes the hydrolysis of glutamine to glutamate and ammonia as part of the synthesis of IGP and AICAR. The resulting ammonia molecule is channeled to the active site of HisF.</text>
</comment>
<sequence>MNDLTSNEVTSEQADAVIIDTGCANISSLKFALQRLGYQILVSKECVDIKNAKKVFLPGVGSAEYAMAGIIERDLFTVITGLKQPVLGICLGMQLMTKHSVENNIDTPCLAVIDSQIGKINAAENIRLPHMGWNTLTNISPSPLFSDINEQDYFYFVHTYCAPVSRHSLALCDYGQSFSASLQQDNYYGVQFHPERSGKSGAKILKNFMELC</sequence>
<keyword evidence="3 10" id="KW-0028">Amino-acid biosynthesis</keyword>
<comment type="catalytic activity">
    <reaction evidence="9 10">
        <text>L-glutamine + H2O = L-glutamate + NH4(+)</text>
        <dbReference type="Rhea" id="RHEA:15889"/>
        <dbReference type="ChEBI" id="CHEBI:15377"/>
        <dbReference type="ChEBI" id="CHEBI:28938"/>
        <dbReference type="ChEBI" id="CHEBI:29985"/>
        <dbReference type="ChEBI" id="CHEBI:58359"/>
        <dbReference type="EC" id="3.5.1.2"/>
    </reaction>
</comment>
<dbReference type="InterPro" id="IPR017926">
    <property type="entry name" value="GATASE"/>
</dbReference>
<dbReference type="EMBL" id="CP134145">
    <property type="protein sequence ID" value="WNC70951.1"/>
    <property type="molecule type" value="Genomic_DNA"/>
</dbReference>
<proteinExistence type="inferred from homology"/>
<dbReference type="GO" id="GO:0016829">
    <property type="term" value="F:lyase activity"/>
    <property type="evidence" value="ECO:0007669"/>
    <property type="project" value="UniProtKB-KW"/>
</dbReference>
<evidence type="ECO:0000313" key="13">
    <source>
        <dbReference type="Proteomes" id="UP001258994"/>
    </source>
</evidence>
<name>A0ABY9TQ72_9GAMM</name>
<comment type="subcellular location">
    <subcellularLocation>
        <location evidence="10">Cytoplasm</location>
    </subcellularLocation>
</comment>
<dbReference type="PANTHER" id="PTHR42701">
    <property type="entry name" value="IMIDAZOLE GLYCEROL PHOSPHATE SYNTHASE SUBUNIT HISH"/>
    <property type="match status" value="1"/>
</dbReference>
<protein>
    <recommendedName>
        <fullName evidence="10">Imidazole glycerol phosphate synthase subunit HisH</fullName>
        <ecNumber evidence="10">4.3.2.10</ecNumber>
    </recommendedName>
    <alternativeName>
        <fullName evidence="10">IGP synthase glutaminase subunit</fullName>
        <ecNumber evidence="10">3.5.1.2</ecNumber>
    </alternativeName>
    <alternativeName>
        <fullName evidence="10">IGP synthase subunit HisH</fullName>
    </alternativeName>
    <alternativeName>
        <fullName evidence="10">ImGP synthase subunit HisH</fullName>
        <shortName evidence="10">IGPS subunit HisH</shortName>
    </alternativeName>
</protein>
<dbReference type="EC" id="3.5.1.2" evidence="10"/>
<dbReference type="EC" id="4.3.2.10" evidence="10"/>
<dbReference type="PANTHER" id="PTHR42701:SF1">
    <property type="entry name" value="IMIDAZOLE GLYCEROL PHOSPHATE SYNTHASE SUBUNIT HISH"/>
    <property type="match status" value="1"/>
</dbReference>
<dbReference type="InterPro" id="IPR029062">
    <property type="entry name" value="Class_I_gatase-like"/>
</dbReference>
<evidence type="ECO:0000256" key="8">
    <source>
        <dbReference type="ARBA" id="ARBA00047838"/>
    </source>
</evidence>
<dbReference type="CDD" id="cd01748">
    <property type="entry name" value="GATase1_IGP_Synthase"/>
    <property type="match status" value="1"/>
</dbReference>
<evidence type="ECO:0000256" key="4">
    <source>
        <dbReference type="ARBA" id="ARBA00022801"/>
    </source>
</evidence>
<dbReference type="Pfam" id="PF00117">
    <property type="entry name" value="GATase"/>
    <property type="match status" value="1"/>
</dbReference>
<gene>
    <name evidence="10 12" type="primary">hisH</name>
    <name evidence="12" type="ORF">RGQ13_12505</name>
</gene>
<reference evidence="13" key="1">
    <citation type="submission" date="2023-09" db="EMBL/GenBank/DDBJ databases">
        <authorList>
            <person name="Li S."/>
            <person name="Li X."/>
            <person name="Zhang C."/>
            <person name="Zhao Z."/>
        </authorList>
    </citation>
    <scope>NUCLEOTIDE SEQUENCE [LARGE SCALE GENOMIC DNA]</scope>
    <source>
        <strain evidence="13">SQ149</strain>
    </source>
</reference>
<keyword evidence="10" id="KW-0963">Cytoplasm</keyword>
<evidence type="ECO:0000256" key="10">
    <source>
        <dbReference type="HAMAP-Rule" id="MF_00278"/>
    </source>
</evidence>
<feature type="active site" description="Nucleophile" evidence="10">
    <location>
        <position position="90"/>
    </location>
</feature>
<feature type="active site" evidence="10">
    <location>
        <position position="195"/>
    </location>
</feature>
<dbReference type="NCBIfam" id="TIGR01855">
    <property type="entry name" value="IMP_synth_hisH"/>
    <property type="match status" value="1"/>
</dbReference>
<evidence type="ECO:0000313" key="12">
    <source>
        <dbReference type="EMBL" id="WNC70951.1"/>
    </source>
</evidence>
<dbReference type="Proteomes" id="UP001258994">
    <property type="component" value="Chromosome"/>
</dbReference>
<comment type="subunit">
    <text evidence="2 10">Heterodimer of HisH and HisF.</text>
</comment>
<comment type="pathway">
    <text evidence="1 10">Amino-acid biosynthesis; L-histidine biosynthesis; L-histidine from 5-phospho-alpha-D-ribose 1-diphosphate: step 5/9.</text>
</comment>
<evidence type="ECO:0000256" key="5">
    <source>
        <dbReference type="ARBA" id="ARBA00022962"/>
    </source>
</evidence>
<keyword evidence="7 10" id="KW-0456">Lyase</keyword>